<organism evidence="2 3">
    <name type="scientific">Microvirga lotononidis</name>
    <dbReference type="NCBI Taxonomy" id="864069"/>
    <lineage>
        <taxon>Bacteria</taxon>
        <taxon>Pseudomonadati</taxon>
        <taxon>Pseudomonadota</taxon>
        <taxon>Alphaproteobacteria</taxon>
        <taxon>Hyphomicrobiales</taxon>
        <taxon>Methylobacteriaceae</taxon>
        <taxon>Microvirga</taxon>
    </lineage>
</organism>
<protein>
    <submittedName>
        <fullName evidence="2">Uncharacterized protein</fullName>
    </submittedName>
</protein>
<dbReference type="PATRIC" id="fig|864069.3.peg.1143"/>
<dbReference type="HOGENOM" id="CLU_2106146_0_0_5"/>
<keyword evidence="1" id="KW-0175">Coiled coil</keyword>
<dbReference type="Proteomes" id="UP000003947">
    <property type="component" value="Unassembled WGS sequence"/>
</dbReference>
<evidence type="ECO:0000313" key="3">
    <source>
        <dbReference type="Proteomes" id="UP000003947"/>
    </source>
</evidence>
<evidence type="ECO:0000313" key="2">
    <source>
        <dbReference type="EMBL" id="EIM30223.1"/>
    </source>
</evidence>
<sequence length="115" mass="13002">MRWPDVDGNSKTLVTLGLVAEAAADLDRARCRCTQAREILTGVRERLDRVLDDAFREGSFRPIEDLFREEEAALARYEEAAARLAAARERCAGLRVALATERELMRQLDPGHRPH</sequence>
<feature type="coiled-coil region" evidence="1">
    <location>
        <begin position="63"/>
        <end position="97"/>
    </location>
</feature>
<keyword evidence="3" id="KW-1185">Reference proteome</keyword>
<proteinExistence type="predicted"/>
<dbReference type="EMBL" id="JH660639">
    <property type="protein sequence ID" value="EIM30223.1"/>
    <property type="molecule type" value="Genomic_DNA"/>
</dbReference>
<gene>
    <name evidence="2" type="ORF">MicloDRAFT_00010280</name>
</gene>
<name>I4Z1Y1_9HYPH</name>
<reference evidence="2 3" key="1">
    <citation type="submission" date="2012-02" db="EMBL/GenBank/DDBJ databases">
        <title>Improved High-Quality Draft sequence of Microvirga sp. WSM3557.</title>
        <authorList>
            <consortium name="US DOE Joint Genome Institute"/>
            <person name="Lucas S."/>
            <person name="Han J."/>
            <person name="Lapidus A."/>
            <person name="Cheng J.-F."/>
            <person name="Goodwin L."/>
            <person name="Pitluck S."/>
            <person name="Peters L."/>
            <person name="Zhang X."/>
            <person name="Detter J.C."/>
            <person name="Han C."/>
            <person name="Tapia R."/>
            <person name="Land M."/>
            <person name="Hauser L."/>
            <person name="Kyrpides N."/>
            <person name="Ivanova N."/>
            <person name="Pagani I."/>
            <person name="Brau L."/>
            <person name="Yates R."/>
            <person name="O'Hara G."/>
            <person name="Rui T."/>
            <person name="Howieson J."/>
            <person name="Reeve W."/>
            <person name="Woyke T."/>
        </authorList>
    </citation>
    <scope>NUCLEOTIDE SEQUENCE [LARGE SCALE GENOMIC DNA]</scope>
    <source>
        <strain evidence="2 3">WSM3557</strain>
    </source>
</reference>
<dbReference type="RefSeq" id="WP_009489680.1">
    <property type="nucleotide sequence ID" value="NZ_CP141050.1"/>
</dbReference>
<evidence type="ECO:0000256" key="1">
    <source>
        <dbReference type="SAM" id="Coils"/>
    </source>
</evidence>
<accession>I4Z1Y1</accession>
<dbReference type="AlphaFoldDB" id="I4Z1Y1"/>